<evidence type="ECO:0000259" key="9">
    <source>
        <dbReference type="PROSITE" id="PS52035"/>
    </source>
</evidence>
<keyword evidence="5" id="KW-0862">Zinc</keyword>
<proteinExistence type="inferred from homology"/>
<evidence type="ECO:0000256" key="2">
    <source>
        <dbReference type="ARBA" id="ARBA00005988"/>
    </source>
</evidence>
<dbReference type="GO" id="GO:0005615">
    <property type="term" value="C:extracellular space"/>
    <property type="evidence" value="ECO:0007669"/>
    <property type="project" value="TreeGrafter"/>
</dbReference>
<reference evidence="10 11" key="1">
    <citation type="journal article" date="2016" name="Nat. Commun.">
        <title>Thousands of microbial genomes shed light on interconnected biogeochemical processes in an aquifer system.</title>
        <authorList>
            <person name="Anantharaman K."/>
            <person name="Brown C.T."/>
            <person name="Hug L.A."/>
            <person name="Sharon I."/>
            <person name="Castelle C.J."/>
            <person name="Probst A.J."/>
            <person name="Thomas B.C."/>
            <person name="Singh A."/>
            <person name="Wilkins M.J."/>
            <person name="Karaoz U."/>
            <person name="Brodie E.L."/>
            <person name="Williams K.H."/>
            <person name="Hubbard S.S."/>
            <person name="Banfield J.F."/>
        </authorList>
    </citation>
    <scope>NUCLEOTIDE SEQUENCE [LARGE SCALE GENOMIC DNA]</scope>
</reference>
<keyword evidence="8" id="KW-0472">Membrane</keyword>
<comment type="similarity">
    <text evidence="2 7">Belongs to the peptidase M14 family.</text>
</comment>
<dbReference type="Proteomes" id="UP000179230">
    <property type="component" value="Unassembled WGS sequence"/>
</dbReference>
<evidence type="ECO:0000313" key="10">
    <source>
        <dbReference type="EMBL" id="OGG88581.1"/>
    </source>
</evidence>
<dbReference type="Gene3D" id="3.40.630.10">
    <property type="entry name" value="Zn peptidases"/>
    <property type="match status" value="1"/>
</dbReference>
<evidence type="ECO:0000256" key="1">
    <source>
        <dbReference type="ARBA" id="ARBA00001947"/>
    </source>
</evidence>
<feature type="domain" description="Peptidase M14" evidence="9">
    <location>
        <begin position="27"/>
        <end position="294"/>
    </location>
</feature>
<organism evidence="10 11">
    <name type="scientific">Candidatus Kaiserbacteria bacterium RIFOXYD1_FULL_42_15</name>
    <dbReference type="NCBI Taxonomy" id="1798532"/>
    <lineage>
        <taxon>Bacteria</taxon>
        <taxon>Candidatus Kaiseribacteriota</taxon>
    </lineage>
</organism>
<dbReference type="GO" id="GO:0004181">
    <property type="term" value="F:metallocarboxypeptidase activity"/>
    <property type="evidence" value="ECO:0007669"/>
    <property type="project" value="InterPro"/>
</dbReference>
<dbReference type="EMBL" id="MFMT01000017">
    <property type="protein sequence ID" value="OGG88581.1"/>
    <property type="molecule type" value="Genomic_DNA"/>
</dbReference>
<dbReference type="SUPFAM" id="SSF53187">
    <property type="entry name" value="Zn-dependent exopeptidases"/>
    <property type="match status" value="1"/>
</dbReference>
<dbReference type="SMART" id="SM00631">
    <property type="entry name" value="Zn_pept"/>
    <property type="match status" value="1"/>
</dbReference>
<gene>
    <name evidence="10" type="ORF">A2592_00295</name>
</gene>
<feature type="transmembrane region" description="Helical" evidence="8">
    <location>
        <begin position="7"/>
        <end position="26"/>
    </location>
</feature>
<feature type="active site" description="Proton donor/acceptor" evidence="7">
    <location>
        <position position="271"/>
    </location>
</feature>
<evidence type="ECO:0000256" key="6">
    <source>
        <dbReference type="ARBA" id="ARBA00023049"/>
    </source>
</evidence>
<evidence type="ECO:0000256" key="4">
    <source>
        <dbReference type="ARBA" id="ARBA00022801"/>
    </source>
</evidence>
<dbReference type="InterPro" id="IPR000834">
    <property type="entry name" value="Peptidase_M14"/>
</dbReference>
<sequence length="297" mass="32013">MSRLHYAILGIGGLIIIVGILVLVFIDTQPTEPATNVTVPEEVMPATVSSTGAKTIGHSVEGRAIELFSFGTGEKHLLFVGGMHGGYEWNSVLLSYQFIDYLNDNLGTVPSDVTIDIIPSINPDGLYAVIQKEGRFTTADIPATTALGLGRFNANQVDLNRNFDCKWQPTSSWRSQIVSAGTMAFSEPETIALRDFVNSTRPEAVIFWHSQANAVYASECTNGVLPSTIALMNTYAEAANYKSVASFDAYPVTGDAEGWLASIGTPAITVELATHESTEWNKNLAGVKAILDSYQAK</sequence>
<dbReference type="Pfam" id="PF00246">
    <property type="entry name" value="Peptidase_M14"/>
    <property type="match status" value="1"/>
</dbReference>
<evidence type="ECO:0000256" key="7">
    <source>
        <dbReference type="PROSITE-ProRule" id="PRU01379"/>
    </source>
</evidence>
<keyword evidence="8" id="KW-0812">Transmembrane</keyword>
<keyword evidence="6" id="KW-0482">Metalloprotease</keyword>
<evidence type="ECO:0000256" key="5">
    <source>
        <dbReference type="ARBA" id="ARBA00022833"/>
    </source>
</evidence>
<dbReference type="CDD" id="cd00596">
    <property type="entry name" value="Peptidase_M14_like"/>
    <property type="match status" value="1"/>
</dbReference>
<dbReference type="AlphaFoldDB" id="A0A1F6FRV3"/>
<evidence type="ECO:0000256" key="8">
    <source>
        <dbReference type="SAM" id="Phobius"/>
    </source>
</evidence>
<protein>
    <recommendedName>
        <fullName evidence="9">Peptidase M14 domain-containing protein</fullName>
    </recommendedName>
</protein>
<keyword evidence="4" id="KW-0378">Hydrolase</keyword>
<comment type="cofactor">
    <cofactor evidence="1">
        <name>Zn(2+)</name>
        <dbReference type="ChEBI" id="CHEBI:29105"/>
    </cofactor>
</comment>
<dbReference type="PROSITE" id="PS52035">
    <property type="entry name" value="PEPTIDASE_M14"/>
    <property type="match status" value="1"/>
</dbReference>
<accession>A0A1F6FRV3</accession>
<evidence type="ECO:0000313" key="11">
    <source>
        <dbReference type="Proteomes" id="UP000179230"/>
    </source>
</evidence>
<dbReference type="PANTHER" id="PTHR11705">
    <property type="entry name" value="PROTEASE FAMILY M14 CARBOXYPEPTIDASE A,B"/>
    <property type="match status" value="1"/>
</dbReference>
<comment type="caution">
    <text evidence="10">The sequence shown here is derived from an EMBL/GenBank/DDBJ whole genome shotgun (WGS) entry which is preliminary data.</text>
</comment>
<dbReference type="GO" id="GO:0006508">
    <property type="term" value="P:proteolysis"/>
    <property type="evidence" value="ECO:0007669"/>
    <property type="project" value="UniProtKB-KW"/>
</dbReference>
<name>A0A1F6FRV3_9BACT</name>
<evidence type="ECO:0000256" key="3">
    <source>
        <dbReference type="ARBA" id="ARBA00022670"/>
    </source>
</evidence>
<keyword evidence="3" id="KW-0645">Protease</keyword>
<dbReference type="GO" id="GO:0008270">
    <property type="term" value="F:zinc ion binding"/>
    <property type="evidence" value="ECO:0007669"/>
    <property type="project" value="InterPro"/>
</dbReference>
<dbReference type="PANTHER" id="PTHR11705:SF143">
    <property type="entry name" value="SLL0236 PROTEIN"/>
    <property type="match status" value="1"/>
</dbReference>
<keyword evidence="8" id="KW-1133">Transmembrane helix</keyword>